<name>A0A817B4M5_BRANA</name>
<accession>A0A817B4M5</accession>
<evidence type="ECO:0000313" key="2">
    <source>
        <dbReference type="EMBL" id="CAF2321625.1"/>
    </source>
</evidence>
<gene>
    <name evidence="2" type="ORF">DARMORV10_A10P08990.1</name>
</gene>
<protein>
    <submittedName>
        <fullName evidence="2">(rape) hypothetical protein</fullName>
    </submittedName>
</protein>
<feature type="region of interest" description="Disordered" evidence="1">
    <location>
        <begin position="1"/>
        <end position="65"/>
    </location>
</feature>
<reference evidence="2" key="1">
    <citation type="submission" date="2021-01" db="EMBL/GenBank/DDBJ databases">
        <authorList>
            <consortium name="Genoscope - CEA"/>
            <person name="William W."/>
        </authorList>
    </citation>
    <scope>NUCLEOTIDE SEQUENCE</scope>
</reference>
<organism evidence="2">
    <name type="scientific">Brassica napus</name>
    <name type="common">Rape</name>
    <dbReference type="NCBI Taxonomy" id="3708"/>
    <lineage>
        <taxon>Eukaryota</taxon>
        <taxon>Viridiplantae</taxon>
        <taxon>Streptophyta</taxon>
        <taxon>Embryophyta</taxon>
        <taxon>Tracheophyta</taxon>
        <taxon>Spermatophyta</taxon>
        <taxon>Magnoliopsida</taxon>
        <taxon>eudicotyledons</taxon>
        <taxon>Gunneridae</taxon>
        <taxon>Pentapetalae</taxon>
        <taxon>rosids</taxon>
        <taxon>malvids</taxon>
        <taxon>Brassicales</taxon>
        <taxon>Brassicaceae</taxon>
        <taxon>Brassiceae</taxon>
        <taxon>Brassica</taxon>
    </lineage>
</organism>
<sequence length="65" mass="6354">LQSGFGSVRISSGSVIETTPSIGSDGGAGSARGDFRQGEPVSGGEPVTNLGGASLRTTVRGSEDS</sequence>
<dbReference type="AlphaFoldDB" id="A0A817B4M5"/>
<feature type="non-terminal residue" evidence="2">
    <location>
        <position position="1"/>
    </location>
</feature>
<dbReference type="EMBL" id="HG994364">
    <property type="protein sequence ID" value="CAF2321625.1"/>
    <property type="molecule type" value="Genomic_DNA"/>
</dbReference>
<dbReference type="Proteomes" id="UP001295469">
    <property type="component" value="Chromosome A10"/>
</dbReference>
<evidence type="ECO:0000256" key="1">
    <source>
        <dbReference type="SAM" id="MobiDB-lite"/>
    </source>
</evidence>
<feature type="compositionally biased region" description="Polar residues" evidence="1">
    <location>
        <begin position="1"/>
        <end position="22"/>
    </location>
</feature>
<proteinExistence type="predicted"/>
<feature type="compositionally biased region" description="Polar residues" evidence="1">
    <location>
        <begin position="55"/>
        <end position="65"/>
    </location>
</feature>